<dbReference type="InterPro" id="IPR055767">
    <property type="entry name" value="DUF7343"/>
</dbReference>
<gene>
    <name evidence="4" type="ordered locus">Metig_1488</name>
</gene>
<evidence type="ECO:0000259" key="3">
    <source>
        <dbReference type="Pfam" id="PF24034"/>
    </source>
</evidence>
<keyword evidence="2" id="KW-0472">Membrane</keyword>
<feature type="domain" description="DUF7343" evidence="3">
    <location>
        <begin position="362"/>
        <end position="421"/>
    </location>
</feature>
<dbReference type="Gene3D" id="1.10.10.10">
    <property type="entry name" value="Winged helix-like DNA-binding domain superfamily/Winged helix DNA-binding domain"/>
    <property type="match status" value="1"/>
</dbReference>
<accession>F6BAK9</accession>
<proteinExistence type="predicted"/>
<reference evidence="4 5" key="1">
    <citation type="submission" date="2011-05" db="EMBL/GenBank/DDBJ databases">
        <title>Complete sequence of Methanotorris igneus Kol 5.</title>
        <authorList>
            <consortium name="US DOE Joint Genome Institute"/>
            <person name="Lucas S."/>
            <person name="Han J."/>
            <person name="Lapidus A."/>
            <person name="Cheng J.-F."/>
            <person name="Goodwin L."/>
            <person name="Pitluck S."/>
            <person name="Peters L."/>
            <person name="Mikhailova N."/>
            <person name="Chertkov O."/>
            <person name="Han C."/>
            <person name="Tapia R."/>
            <person name="Land M."/>
            <person name="Hauser L."/>
            <person name="Kyrpides N."/>
            <person name="Ivanova N."/>
            <person name="Pagani I."/>
            <person name="Sieprawska-Lupa M."/>
            <person name="Whitman W."/>
            <person name="Woyke T."/>
        </authorList>
    </citation>
    <scope>NUCLEOTIDE SEQUENCE [LARGE SCALE GENOMIC DNA]</scope>
    <source>
        <strain evidence="5">DSM 5666 / JCM 11834 / Kol 5</strain>
    </source>
</reference>
<name>F6BAK9_METIK</name>
<evidence type="ECO:0000313" key="4">
    <source>
        <dbReference type="EMBL" id="AEF97022.1"/>
    </source>
</evidence>
<dbReference type="KEGG" id="mig:Metig_1488"/>
<dbReference type="InterPro" id="IPR036388">
    <property type="entry name" value="WH-like_DNA-bd_sf"/>
</dbReference>
<dbReference type="Gene3D" id="1.10.287.950">
    <property type="entry name" value="Methyl-accepting chemotaxis protein"/>
    <property type="match status" value="1"/>
</dbReference>
<dbReference type="HOGENOM" id="CLU_637154_0_0_2"/>
<keyword evidence="2" id="KW-0812">Transmembrane</keyword>
<dbReference type="AlphaFoldDB" id="F6BAK9"/>
<feature type="coiled-coil region" evidence="1">
    <location>
        <begin position="211"/>
        <end position="360"/>
    </location>
</feature>
<dbReference type="Proteomes" id="UP000009227">
    <property type="component" value="Chromosome"/>
</dbReference>
<feature type="transmembrane region" description="Helical" evidence="2">
    <location>
        <begin position="193"/>
        <end position="214"/>
    </location>
</feature>
<dbReference type="Pfam" id="PF24034">
    <property type="entry name" value="DUF7343"/>
    <property type="match status" value="1"/>
</dbReference>
<keyword evidence="1" id="KW-0175">Coiled coil</keyword>
<dbReference type="EMBL" id="CP002737">
    <property type="protein sequence ID" value="AEF97022.1"/>
    <property type="molecule type" value="Genomic_DNA"/>
</dbReference>
<evidence type="ECO:0000256" key="1">
    <source>
        <dbReference type="SAM" id="Coils"/>
    </source>
</evidence>
<dbReference type="OrthoDB" id="27885at2157"/>
<dbReference type="SUPFAM" id="SSF57997">
    <property type="entry name" value="Tropomyosin"/>
    <property type="match status" value="1"/>
</dbReference>
<evidence type="ECO:0000256" key="2">
    <source>
        <dbReference type="SAM" id="Phobius"/>
    </source>
</evidence>
<protein>
    <submittedName>
        <fullName evidence="4">Transcriptional regulator, MarR family</fullName>
    </submittedName>
</protein>
<organism evidence="5">
    <name type="scientific">Methanotorris igneus (strain DSM 5666 / JCM 11834 / Kol 5)</name>
    <dbReference type="NCBI Taxonomy" id="880724"/>
    <lineage>
        <taxon>Archaea</taxon>
        <taxon>Methanobacteriati</taxon>
        <taxon>Methanobacteriota</taxon>
        <taxon>Methanomada group</taxon>
        <taxon>Methanococci</taxon>
        <taxon>Methanococcales</taxon>
        <taxon>Methanocaldococcaceae</taxon>
        <taxon>Methanotorris</taxon>
    </lineage>
</organism>
<keyword evidence="5" id="KW-1185">Reference proteome</keyword>
<dbReference type="InterPro" id="IPR036390">
    <property type="entry name" value="WH_DNA-bd_sf"/>
</dbReference>
<dbReference type="STRING" id="880724.Metig_1488"/>
<keyword evidence="2" id="KW-1133">Transmembrane helix</keyword>
<evidence type="ECO:0000313" key="5">
    <source>
        <dbReference type="Proteomes" id="UP000009227"/>
    </source>
</evidence>
<sequence>MLFLNTGFGISFEKYEVVCDVDANNNVHETITLLIFNNNSEDIKDITYIVPQTLKNLEVYSDRGVKSYSAKLIEGATEIYIELENPIKKGERGEIKLEFDSNNLVWDKENGEKLLSISVPAVKSKFELIIKLPPGAAVVSPQGFLSITPQGYVVDTDGKRIVIKWEKVLENEKSFTATVAYAIITKPITNNTLTYGFVGVSLLLMISIIFLVITTRKNKLYKNKISEMQNEIENLSKILEKKDEEVKKLNEINNLLNNDLKNVNKNIEAYKKEILEKDNEIEKIKEEYEKCLRKIEELKKELSKIDEIKDELEAYKELSERYKKELETLKDSINKKDEYIKMLENKIKEYESNKRDILMNVLTDEEKEIIDLIAKHGSITQKEIVEITGMTKPKVSRLVSDLEQRGIIKKIKIGRINKLILSEDVLKEND</sequence>
<dbReference type="SUPFAM" id="SSF46785">
    <property type="entry name" value="Winged helix' DNA-binding domain"/>
    <property type="match status" value="1"/>
</dbReference>